<organism evidence="4 5">
    <name type="scientific">Mycobacterium intermedium</name>
    <dbReference type="NCBI Taxonomy" id="28445"/>
    <lineage>
        <taxon>Bacteria</taxon>
        <taxon>Bacillati</taxon>
        <taxon>Actinomycetota</taxon>
        <taxon>Actinomycetes</taxon>
        <taxon>Mycobacteriales</taxon>
        <taxon>Mycobacteriaceae</taxon>
        <taxon>Mycobacterium</taxon>
        <taxon>Mycobacterium simiae complex</taxon>
    </lineage>
</organism>
<dbReference type="InterPro" id="IPR000030">
    <property type="entry name" value="PPE_dom"/>
</dbReference>
<dbReference type="Gene3D" id="1.20.1260.20">
    <property type="entry name" value="PPE superfamily"/>
    <property type="match status" value="1"/>
</dbReference>
<evidence type="ECO:0000259" key="3">
    <source>
        <dbReference type="Pfam" id="PF12484"/>
    </source>
</evidence>
<dbReference type="FunFam" id="1.20.1260.20:FF:000001">
    <property type="entry name" value="PPE family protein PPE41"/>
    <property type="match status" value="1"/>
</dbReference>
<evidence type="ECO:0000259" key="2">
    <source>
        <dbReference type="Pfam" id="PF00823"/>
    </source>
</evidence>
<dbReference type="AlphaFoldDB" id="A0A1E3S5C7"/>
<comment type="caution">
    <text evidence="4">The sequence shown here is derived from an EMBL/GenBank/DDBJ whole genome shotgun (WGS) entry which is preliminary data.</text>
</comment>
<evidence type="ECO:0000313" key="4">
    <source>
        <dbReference type="EMBL" id="ORA96377.1"/>
    </source>
</evidence>
<name>A0A1E3S5C7_MYCIE</name>
<dbReference type="RefSeq" id="WP_069422192.1">
    <property type="nucleotide sequence ID" value="NZ_CBCRZH010000093.1"/>
</dbReference>
<evidence type="ECO:0000313" key="5">
    <source>
        <dbReference type="Proteomes" id="UP000192739"/>
    </source>
</evidence>
<proteinExistence type="inferred from homology"/>
<dbReference type="STRING" id="28445.BHQ20_26820"/>
<dbReference type="InterPro" id="IPR022171">
    <property type="entry name" value="PPE_C"/>
</dbReference>
<feature type="domain" description="PPE" evidence="2">
    <location>
        <begin position="5"/>
        <end position="166"/>
    </location>
</feature>
<evidence type="ECO:0000256" key="1">
    <source>
        <dbReference type="ARBA" id="ARBA00010652"/>
    </source>
</evidence>
<dbReference type="PANTHER" id="PTHR46766">
    <property type="entry name" value="GLUTAMINE-RICH PROTEIN 2"/>
    <property type="match status" value="1"/>
</dbReference>
<keyword evidence="5" id="KW-1185">Reference proteome</keyword>
<dbReference type="EMBL" id="MVHT01000101">
    <property type="protein sequence ID" value="ORA96377.1"/>
    <property type="molecule type" value="Genomic_DNA"/>
</dbReference>
<dbReference type="SUPFAM" id="SSF140459">
    <property type="entry name" value="PE/PPE dimer-like"/>
    <property type="match status" value="1"/>
</dbReference>
<dbReference type="Proteomes" id="UP000192739">
    <property type="component" value="Unassembled WGS sequence"/>
</dbReference>
<dbReference type="Pfam" id="PF00823">
    <property type="entry name" value="PPE"/>
    <property type="match status" value="1"/>
</dbReference>
<dbReference type="InterPro" id="IPR038332">
    <property type="entry name" value="PPE_sf"/>
</dbReference>
<dbReference type="PANTHER" id="PTHR46766:SF1">
    <property type="entry name" value="GLUTAMINE-RICH PROTEIN 2"/>
    <property type="match status" value="1"/>
</dbReference>
<protein>
    <submittedName>
        <fullName evidence="4">PPE family protein</fullName>
    </submittedName>
</protein>
<dbReference type="GO" id="GO:0052572">
    <property type="term" value="P:response to host immune response"/>
    <property type="evidence" value="ECO:0007669"/>
    <property type="project" value="TreeGrafter"/>
</dbReference>
<feature type="domain" description="PPE family C-terminal" evidence="3">
    <location>
        <begin position="298"/>
        <end position="365"/>
    </location>
</feature>
<accession>A0A1E3S5C7</accession>
<sequence length="450" mass="46086">MVFVDFAVLPPEVISTQIYAGPGAEPMLAAGAAWQRLASELHSTAFDYGLVISELVESWVGPSSASMAAAAAPYVAWLSATAAQAEHTAAQATAAADAYQAAFAAVAPPAEVVANRVQLQSLVTTNLFGQNGAAIAATEGEYAQMWAQDVAAMFAYASASAAAGDLTPFTPPPPTTNGTAAAAQSTAAASSVLSWIHQIEDLLNTFASDYAKFWEQVIAAVTGNSEIAPLWEALYSSISGIGSQGTWTNVVNSTTGMGISQWKNFFIYAPWAKEIPKSALSGGLSSGRAAAALVKPASAIVGAAPTVGGLSVPPSWASATPAIRLASNGITSVAAAPTATGLPAGLLDEANLGSFMGGALGSPAARVINNPTGKQAARTTATERRIEPVKLDRIIAQLQEQPDKVQHWSVDEAGLDDLVAKLRTTPGVHAVHVLDSEEAAPVAPPELQSK</sequence>
<dbReference type="OrthoDB" id="4751845at2"/>
<comment type="similarity">
    <text evidence="1">Belongs to the mycobacterial PPE family.</text>
</comment>
<reference evidence="4 5" key="1">
    <citation type="submission" date="2017-02" db="EMBL/GenBank/DDBJ databases">
        <title>The new phylogeny of genus Mycobacterium.</title>
        <authorList>
            <person name="Tortoli E."/>
            <person name="Trovato A."/>
            <person name="Cirillo D.M."/>
        </authorList>
    </citation>
    <scope>NUCLEOTIDE SEQUENCE [LARGE SCALE GENOMIC DNA]</scope>
    <source>
        <strain evidence="4 5">DSM 44049</strain>
    </source>
</reference>
<dbReference type="Pfam" id="PF12484">
    <property type="entry name" value="PPE-SVP"/>
    <property type="match status" value="1"/>
</dbReference>
<gene>
    <name evidence="4" type="ORF">BST27_25875</name>
</gene>